<dbReference type="Proteomes" id="UP000321934">
    <property type="component" value="Chromosome"/>
</dbReference>
<keyword evidence="2" id="KW-1185">Reference proteome</keyword>
<accession>A0A5B8XEW6</accession>
<name>A0A5B8XEW6_9RICK</name>
<evidence type="ECO:0000313" key="2">
    <source>
        <dbReference type="Proteomes" id="UP000321934"/>
    </source>
</evidence>
<evidence type="ECO:0000313" key="1">
    <source>
        <dbReference type="EMBL" id="QED23813.1"/>
    </source>
</evidence>
<organism evidence="1 2">
    <name type="scientific">Candidatus Deianiraea vastatrix</name>
    <dbReference type="NCBI Taxonomy" id="2163644"/>
    <lineage>
        <taxon>Bacteria</taxon>
        <taxon>Pseudomonadati</taxon>
        <taxon>Pseudomonadota</taxon>
        <taxon>Alphaproteobacteria</taxon>
        <taxon>Rickettsiales</taxon>
        <taxon>Candidatus Deianiraeaceae</taxon>
        <taxon>Candidatus Deianiraea</taxon>
    </lineage>
</organism>
<gene>
    <name evidence="1" type="ORF">Deia_01031</name>
</gene>
<proteinExistence type="predicted"/>
<sequence length="165" mass="19006">MKKNEIISLAIILVAILLTIFFSSGSQNASNKMNVNIAKEQKVTQTGDLSQSSVNGNVTIHNHVTGTIVDKDFKYTDISELKDLSFGDVRAKQNEVDIEFFKRIALEYRYLSVSKCTKEELNYFWNRYMKYCMNLAEKSFIENSYSKVDLKCSSEVLYEFKEKCT</sequence>
<dbReference type="AlphaFoldDB" id="A0A5B8XEW6"/>
<reference evidence="1 2" key="1">
    <citation type="journal article" date="2019" name="ISME J.">
        <title>Deianiraea, an extracellular bacterium associated with the ciliate Paramecium, suggests an alternative scenario for the evolution of Rickettsiales.</title>
        <authorList>
            <person name="Castelli M."/>
            <person name="Sabaneyeva E."/>
            <person name="Lanzoni O."/>
            <person name="Lebedeva N."/>
            <person name="Floriano A.M."/>
            <person name="Gaiarsa S."/>
            <person name="Benken K."/>
            <person name="Modeo L."/>
            <person name="Bandi C."/>
            <person name="Potekhin A."/>
            <person name="Sassera D."/>
            <person name="Petroni G."/>
        </authorList>
    </citation>
    <scope>NUCLEOTIDE SEQUENCE [LARGE SCALE GENOMIC DNA]</scope>
    <source>
        <strain evidence="1">CyL4-1</strain>
    </source>
</reference>
<dbReference type="RefSeq" id="WP_146821204.1">
    <property type="nucleotide sequence ID" value="NZ_CP029077.1"/>
</dbReference>
<protein>
    <submittedName>
        <fullName evidence="1">Uncharacterized protein</fullName>
    </submittedName>
</protein>
<dbReference type="EMBL" id="CP029077">
    <property type="protein sequence ID" value="QED23813.1"/>
    <property type="molecule type" value="Genomic_DNA"/>
</dbReference>